<dbReference type="Gene3D" id="3.40.50.150">
    <property type="entry name" value="Vaccinia Virus protein VP39"/>
    <property type="match status" value="1"/>
</dbReference>
<evidence type="ECO:0000259" key="2">
    <source>
        <dbReference type="Pfam" id="PF08241"/>
    </source>
</evidence>
<dbReference type="SUPFAM" id="SSF53335">
    <property type="entry name" value="S-adenosyl-L-methionine-dependent methyltransferases"/>
    <property type="match status" value="1"/>
</dbReference>
<dbReference type="EMBL" id="CAFAAB010000032">
    <property type="protein sequence ID" value="CAB4779330.1"/>
    <property type="molecule type" value="Genomic_DNA"/>
</dbReference>
<dbReference type="Gene3D" id="2.60.120.260">
    <property type="entry name" value="Galactose-binding domain-like"/>
    <property type="match status" value="1"/>
</dbReference>
<evidence type="ECO:0000313" key="3">
    <source>
        <dbReference type="EMBL" id="CAB4779330.1"/>
    </source>
</evidence>
<feature type="domain" description="Methyltransferase type 11" evidence="2">
    <location>
        <begin position="630"/>
        <end position="711"/>
    </location>
</feature>
<dbReference type="InterPro" id="IPR008979">
    <property type="entry name" value="Galactose-bd-like_sf"/>
</dbReference>
<accession>A0A6J6W4N2</accession>
<feature type="transmembrane region" description="Helical" evidence="1">
    <location>
        <begin position="561"/>
        <end position="582"/>
    </location>
</feature>
<keyword evidence="1" id="KW-0472">Membrane</keyword>
<feature type="transmembrane region" description="Helical" evidence="1">
    <location>
        <begin position="428"/>
        <end position="446"/>
    </location>
</feature>
<protein>
    <submittedName>
        <fullName evidence="3">Unannotated protein</fullName>
    </submittedName>
</protein>
<keyword evidence="1" id="KW-1133">Transmembrane helix</keyword>
<dbReference type="InterPro" id="IPR013216">
    <property type="entry name" value="Methyltransf_11"/>
</dbReference>
<dbReference type="Pfam" id="PF08241">
    <property type="entry name" value="Methyltransf_11"/>
    <property type="match status" value="1"/>
</dbReference>
<sequence>MTRARVATTPPRLDPELTIDRMFELPAGRSFSIRGTASIQPAASDATLNRLLRIGVVGEGQIVSSTSSSRLVGSLTNGPWAAFDGNDATSWMPGFQTGPNTWVEATTKTPTTISHTDITFVNDGLHMVPTRLLLTADGGSGGSYSLDTNMKVASGVERGTTQTLRVSFPPLTGRKFRLSVEGFIAVTVKDRISGTLNHPPIAISEMTLGQLKPLVIATQFKSKCRSDLISIDGVGVPVSVSSSTADAMAQRQIAFSSCGEKLSLSAGTHHLRSAFGVGTGINIDNIALASPSTQIAPAVAPILNLKSHWTSRWTIEAQVPKSSAGQFVAVGQSFGPGWTARLDGLDLGAPLLIDGASMGWRLPTKMSGAERLVVTWTPQGTVNIALLASLLGLLLCLGLSLGRAPKSQIWLSDSRPTVLRNPGMRRPFITLGVAIVVALCVSWWYLPFSVLAVLYLFSSPSSFKNVVRVIALFIVVAGGCTIAANQMHLVRSMEWPNHVPLANGMTWIALALWLLLIVATAPKLESAIVSNEDQNPNDTERRRGLNVPISAQSLNTDERDLLPLVVAPGGALRTLALLRAILVKRRDPDLYRRIVLTDTMNQVVGKSPLYNRNVLEIADFDTSYAEGFMERGARVVRMRREPTPPKRGRGQVATVTSESLAAEMSYTPLRIPATDKAFDLVFGTNILSSVEDPDALIDELVRVTRPGGSICLQNATWFSPWGGRESSPWHLLSGNLARRLYTHKHGHAPRNIYLDNFFRLRISEVMQSLREDPRLVVVSAHPRYLPESFGWLLRVPVLNELLTMSLVVTVERTAD</sequence>
<dbReference type="GO" id="GO:0008757">
    <property type="term" value="F:S-adenosylmethionine-dependent methyltransferase activity"/>
    <property type="evidence" value="ECO:0007669"/>
    <property type="project" value="InterPro"/>
</dbReference>
<proteinExistence type="predicted"/>
<keyword evidence="1" id="KW-0812">Transmembrane</keyword>
<reference evidence="3" key="1">
    <citation type="submission" date="2020-05" db="EMBL/GenBank/DDBJ databases">
        <authorList>
            <person name="Chiriac C."/>
            <person name="Salcher M."/>
            <person name="Ghai R."/>
            <person name="Kavagutti S V."/>
        </authorList>
    </citation>
    <scope>NUCLEOTIDE SEQUENCE</scope>
</reference>
<dbReference type="InterPro" id="IPR029063">
    <property type="entry name" value="SAM-dependent_MTases_sf"/>
</dbReference>
<feature type="transmembrane region" description="Helical" evidence="1">
    <location>
        <begin position="384"/>
        <end position="402"/>
    </location>
</feature>
<organism evidence="3">
    <name type="scientific">freshwater metagenome</name>
    <dbReference type="NCBI Taxonomy" id="449393"/>
    <lineage>
        <taxon>unclassified sequences</taxon>
        <taxon>metagenomes</taxon>
        <taxon>ecological metagenomes</taxon>
    </lineage>
</organism>
<name>A0A6J6W4N2_9ZZZZ</name>
<dbReference type="AlphaFoldDB" id="A0A6J6W4N2"/>
<dbReference type="SUPFAM" id="SSF49785">
    <property type="entry name" value="Galactose-binding domain-like"/>
    <property type="match status" value="1"/>
</dbReference>
<feature type="transmembrane region" description="Helical" evidence="1">
    <location>
        <begin position="499"/>
        <end position="521"/>
    </location>
</feature>
<feature type="transmembrane region" description="Helical" evidence="1">
    <location>
        <begin position="466"/>
        <end position="487"/>
    </location>
</feature>
<evidence type="ECO:0000256" key="1">
    <source>
        <dbReference type="SAM" id="Phobius"/>
    </source>
</evidence>
<gene>
    <name evidence="3" type="ORF">UFOPK2958_00418</name>
</gene>